<accession>A0A094IWV4</accession>
<evidence type="ECO:0000313" key="7">
    <source>
        <dbReference type="Proteomes" id="UP000054363"/>
    </source>
</evidence>
<evidence type="ECO:0000256" key="2">
    <source>
        <dbReference type="ARBA" id="ARBA00022692"/>
    </source>
</evidence>
<keyword evidence="1" id="KW-1003">Cell membrane</keyword>
<dbReference type="EMBL" id="JPER01000006">
    <property type="protein sequence ID" value="KFZ30289.1"/>
    <property type="molecule type" value="Genomic_DNA"/>
</dbReference>
<dbReference type="GO" id="GO:0005886">
    <property type="term" value="C:plasma membrane"/>
    <property type="evidence" value="ECO:0007669"/>
    <property type="project" value="UniProtKB-SubCell"/>
</dbReference>
<dbReference type="RefSeq" id="WP_034776739.1">
    <property type="nucleotide sequence ID" value="NZ_JPER01000006.1"/>
</dbReference>
<sequence length="75" mass="8192">MNELLSEALTIMLIGMVTVFAFLTLLIGAMAILRWFTAGADQLPASTSARTAAQPQEQLMAAVAAAVHKYRRDRR</sequence>
<keyword evidence="7" id="KW-1185">Reference proteome</keyword>
<keyword evidence="4 5" id="KW-0472">Membrane</keyword>
<comment type="subcellular location">
    <subcellularLocation>
        <location evidence="5">Cell membrane</location>
        <topology evidence="5">Single-pass membrane protein</topology>
    </subcellularLocation>
</comment>
<comment type="similarity">
    <text evidence="5">Belongs to the OadG family.</text>
</comment>
<comment type="function">
    <text evidence="5">Catalyzes the decarboxylation of oxaloacetate coupled to Na(+) translocation.</text>
</comment>
<evidence type="ECO:0000256" key="1">
    <source>
        <dbReference type="ARBA" id="ARBA00022475"/>
    </source>
</evidence>
<dbReference type="GO" id="GO:0015081">
    <property type="term" value="F:sodium ion transmembrane transporter activity"/>
    <property type="evidence" value="ECO:0007669"/>
    <property type="project" value="InterPro"/>
</dbReference>
<dbReference type="InterPro" id="IPR005899">
    <property type="entry name" value="Na_pump_deCOase"/>
</dbReference>
<dbReference type="GO" id="GO:0015451">
    <property type="term" value="F:decarboxylation-driven active transmembrane transporter activity"/>
    <property type="evidence" value="ECO:0007669"/>
    <property type="project" value="UniProtKB-EC"/>
</dbReference>
<protein>
    <recommendedName>
        <fullName evidence="5">Oxaloacetate decarboxylase gamma chain</fullName>
        <ecNumber evidence="5">7.2.4.2</ecNumber>
    </recommendedName>
</protein>
<keyword evidence="5" id="KW-0739">Sodium transport</keyword>
<comment type="catalytic activity">
    <reaction evidence="5">
        <text>oxaloacetate + 2 Na(+)(in) + H(+) = pyruvate + 2 Na(+)(out) + CO2</text>
        <dbReference type="Rhea" id="RHEA:57724"/>
        <dbReference type="ChEBI" id="CHEBI:15361"/>
        <dbReference type="ChEBI" id="CHEBI:15378"/>
        <dbReference type="ChEBI" id="CHEBI:16452"/>
        <dbReference type="ChEBI" id="CHEBI:16526"/>
        <dbReference type="ChEBI" id="CHEBI:29101"/>
        <dbReference type="EC" id="7.2.4.2"/>
    </reaction>
</comment>
<comment type="cofactor">
    <cofactor evidence="5">
        <name>Na(+)</name>
        <dbReference type="ChEBI" id="CHEBI:29101"/>
    </cofactor>
</comment>
<evidence type="ECO:0000256" key="3">
    <source>
        <dbReference type="ARBA" id="ARBA00022989"/>
    </source>
</evidence>
<dbReference type="EC" id="7.2.4.2" evidence="5"/>
<proteinExistence type="inferred from homology"/>
<dbReference type="OrthoDB" id="6238895at2"/>
<feature type="transmembrane region" description="Helical" evidence="5">
    <location>
        <begin position="12"/>
        <end position="33"/>
    </location>
</feature>
<name>A0A094IWV4_9GAMM</name>
<evidence type="ECO:0000313" key="6">
    <source>
        <dbReference type="EMBL" id="KFZ30289.1"/>
    </source>
</evidence>
<keyword evidence="2 5" id="KW-0812">Transmembrane</keyword>
<dbReference type="STRING" id="435908.IDSA_11095"/>
<organism evidence="6 7">
    <name type="scientific">Pseudidiomarina salinarum</name>
    <dbReference type="NCBI Taxonomy" id="435908"/>
    <lineage>
        <taxon>Bacteria</taxon>
        <taxon>Pseudomonadati</taxon>
        <taxon>Pseudomonadota</taxon>
        <taxon>Gammaproteobacteria</taxon>
        <taxon>Alteromonadales</taxon>
        <taxon>Idiomarinaceae</taxon>
        <taxon>Pseudidiomarina</taxon>
    </lineage>
</organism>
<reference evidence="6 7" key="1">
    <citation type="submission" date="2014-06" db="EMBL/GenBank/DDBJ databases">
        <title>The draft genome sequence of Idiomarina salinarum ISL-52.</title>
        <authorList>
            <person name="Du J."/>
            <person name="Shao Z."/>
        </authorList>
    </citation>
    <scope>NUCLEOTIDE SEQUENCE [LARGE SCALE GENOMIC DNA]</scope>
    <source>
        <strain evidence="6 7">ISL-52</strain>
    </source>
</reference>
<comment type="caution">
    <text evidence="6">The sequence shown here is derived from an EMBL/GenBank/DDBJ whole genome shotgun (WGS) entry which is preliminary data.</text>
</comment>
<evidence type="ECO:0000256" key="4">
    <source>
        <dbReference type="ARBA" id="ARBA00023136"/>
    </source>
</evidence>
<evidence type="ECO:0000256" key="5">
    <source>
        <dbReference type="RuleBase" id="RU004278"/>
    </source>
</evidence>
<dbReference type="Pfam" id="PF04277">
    <property type="entry name" value="OAD_gamma"/>
    <property type="match status" value="1"/>
</dbReference>
<keyword evidence="5" id="KW-0813">Transport</keyword>
<dbReference type="AlphaFoldDB" id="A0A094IWV4"/>
<gene>
    <name evidence="6" type="ORF">IDSA_11095</name>
</gene>
<keyword evidence="5" id="KW-0915">Sodium</keyword>
<dbReference type="NCBIfam" id="TIGR01195">
    <property type="entry name" value="oadG_fam"/>
    <property type="match status" value="1"/>
</dbReference>
<keyword evidence="3 5" id="KW-1133">Transmembrane helix</keyword>
<dbReference type="GO" id="GO:0036376">
    <property type="term" value="P:sodium ion export across plasma membrane"/>
    <property type="evidence" value="ECO:0007669"/>
    <property type="project" value="InterPro"/>
</dbReference>
<keyword evidence="5" id="KW-0406">Ion transport</keyword>
<dbReference type="Proteomes" id="UP000054363">
    <property type="component" value="Unassembled WGS sequence"/>
</dbReference>